<dbReference type="Pfam" id="PF19259">
    <property type="entry name" value="Ty3_capsid"/>
    <property type="match status" value="1"/>
</dbReference>
<dbReference type="EMBL" id="OOIL02003033">
    <property type="protein sequence ID" value="VFQ85818.1"/>
    <property type="molecule type" value="Genomic_DNA"/>
</dbReference>
<reference evidence="9 10" key="1">
    <citation type="submission" date="2018-04" db="EMBL/GenBank/DDBJ databases">
        <authorList>
            <person name="Vogel A."/>
        </authorList>
    </citation>
    <scope>NUCLEOTIDE SEQUENCE [LARGE SCALE GENOMIC DNA]</scope>
</reference>
<keyword evidence="4" id="KW-0964">Secreted</keyword>
<dbReference type="CDD" id="cd00303">
    <property type="entry name" value="retropepsin_like"/>
    <property type="match status" value="1"/>
</dbReference>
<evidence type="ECO:0000256" key="4">
    <source>
        <dbReference type="ARBA" id="ARBA00022512"/>
    </source>
</evidence>
<dbReference type="AlphaFoldDB" id="A0A484MCH1"/>
<feature type="domain" description="Integrase zinc-binding" evidence="7">
    <location>
        <begin position="669"/>
        <end position="719"/>
    </location>
</feature>
<dbReference type="Gene3D" id="2.40.70.10">
    <property type="entry name" value="Acid Proteases"/>
    <property type="match status" value="1"/>
</dbReference>
<keyword evidence="10" id="KW-1185">Reference proteome</keyword>
<dbReference type="InterPro" id="IPR021109">
    <property type="entry name" value="Peptidase_aspartic_dom_sf"/>
</dbReference>
<feature type="region of interest" description="Disordered" evidence="6">
    <location>
        <begin position="103"/>
        <end position="135"/>
    </location>
</feature>
<dbReference type="InterPro" id="IPR041588">
    <property type="entry name" value="Integrase_H2C2"/>
</dbReference>
<proteinExistence type="inferred from homology"/>
<comment type="similarity">
    <text evidence="3">Belongs to the pectinacetylesterase family.</text>
</comment>
<keyword evidence="5" id="KW-0961">Cell wall biogenesis/degradation</keyword>
<evidence type="ECO:0000256" key="2">
    <source>
        <dbReference type="ARBA" id="ARBA00004191"/>
    </source>
</evidence>
<feature type="region of interest" description="Disordered" evidence="6">
    <location>
        <begin position="306"/>
        <end position="339"/>
    </location>
</feature>
<organism evidence="9 10">
    <name type="scientific">Cuscuta campestris</name>
    <dbReference type="NCBI Taxonomy" id="132261"/>
    <lineage>
        <taxon>Eukaryota</taxon>
        <taxon>Viridiplantae</taxon>
        <taxon>Streptophyta</taxon>
        <taxon>Embryophyta</taxon>
        <taxon>Tracheophyta</taxon>
        <taxon>Spermatophyta</taxon>
        <taxon>Magnoliopsida</taxon>
        <taxon>eudicotyledons</taxon>
        <taxon>Gunneridae</taxon>
        <taxon>Pentapetalae</taxon>
        <taxon>asterids</taxon>
        <taxon>lamiids</taxon>
        <taxon>Solanales</taxon>
        <taxon>Convolvulaceae</taxon>
        <taxon>Cuscuteae</taxon>
        <taxon>Cuscuta</taxon>
        <taxon>Cuscuta subgen. Grammica</taxon>
        <taxon>Cuscuta sect. Cleistogrammica</taxon>
    </lineage>
</organism>
<comment type="function">
    <text evidence="1">Hydrolyzes acetyl esters in homogalacturonan regions of pectin. In type I primary cell wall, galacturonic acid residues of pectin can be acetylated at the O-2 and O-3 positions. Decreasing the degree of acetylation of pectin gels in vitro alters their physical properties.</text>
</comment>
<accession>A0A484MCH1</accession>
<dbReference type="InterPro" id="IPR004963">
    <property type="entry name" value="PAE/NOTUM"/>
</dbReference>
<evidence type="ECO:0000256" key="5">
    <source>
        <dbReference type="ARBA" id="ARBA00023316"/>
    </source>
</evidence>
<keyword evidence="4" id="KW-0134">Cell wall</keyword>
<dbReference type="GO" id="GO:0016787">
    <property type="term" value="F:hydrolase activity"/>
    <property type="evidence" value="ECO:0007669"/>
    <property type="project" value="InterPro"/>
</dbReference>
<dbReference type="Proteomes" id="UP000595140">
    <property type="component" value="Unassembled WGS sequence"/>
</dbReference>
<evidence type="ECO:0000256" key="1">
    <source>
        <dbReference type="ARBA" id="ARBA00003534"/>
    </source>
</evidence>
<dbReference type="Pfam" id="PF17921">
    <property type="entry name" value="Integrase_H2C2"/>
    <property type="match status" value="1"/>
</dbReference>
<dbReference type="PANTHER" id="PTHR15503">
    <property type="entry name" value="LDOC1 RELATED"/>
    <property type="match status" value="1"/>
</dbReference>
<evidence type="ECO:0000313" key="10">
    <source>
        <dbReference type="Proteomes" id="UP000595140"/>
    </source>
</evidence>
<evidence type="ECO:0008006" key="11">
    <source>
        <dbReference type="Google" id="ProtNLM"/>
    </source>
</evidence>
<feature type="compositionally biased region" description="Polar residues" evidence="6">
    <location>
        <begin position="330"/>
        <end position="339"/>
    </location>
</feature>
<dbReference type="GO" id="GO:0071555">
    <property type="term" value="P:cell wall organization"/>
    <property type="evidence" value="ECO:0007669"/>
    <property type="project" value="UniProtKB-KW"/>
</dbReference>
<dbReference type="InterPro" id="IPR032567">
    <property type="entry name" value="RTL1-rel"/>
</dbReference>
<gene>
    <name evidence="9" type="ORF">CCAM_LOCUS27594</name>
</gene>
<dbReference type="Gene3D" id="1.10.340.70">
    <property type="match status" value="1"/>
</dbReference>
<dbReference type="Pfam" id="PF03283">
    <property type="entry name" value="PAE"/>
    <property type="match status" value="1"/>
</dbReference>
<protein>
    <recommendedName>
        <fullName evidence="11">Retrotransposon gag domain-containing protein</fullName>
    </recommendedName>
</protein>
<dbReference type="Pfam" id="PF08284">
    <property type="entry name" value="RVP_2"/>
    <property type="match status" value="1"/>
</dbReference>
<evidence type="ECO:0000259" key="8">
    <source>
        <dbReference type="Pfam" id="PF19259"/>
    </source>
</evidence>
<comment type="subcellular location">
    <subcellularLocation>
        <location evidence="2">Secreted</location>
        <location evidence="2">Cell wall</location>
    </subcellularLocation>
</comment>
<sequence>MLDPVTGLHYRGARVFRAVVEDLMAKGLKNAQNVLLAGGSSGGLGVMVHCDRMSGDDSPSSPSHVNQALDDMRLAIQNLALEIRTSRQDHQALAQRVDALFEPRGFNPPTPRGGFHIPPTGPRRHPPGFPPEGAHDALTPKVRFDAPKFNGSDPAGWVFKVQSYFDYFRTPEDVRLRLVGLLFESPASDWFLYQYNNNCITMWPAFLEAVKQRFDPSHYEDYMGLLCKLQQRTSVIDYQAEFERLLNKITGVPEATLVSIYVAGLRQPTRREVLLRRPVTLGQTFALARELAANYTDTLAALSGPSKRAWNSPGASTSGAVSTRGHDTTAKTNLGVSSAPNSTIPVRRFSAAERADRTAKGLCWNCDEKYVPGHKCAHRFLSLLDSTTDAPEESAGPEEEDEIFLSGDVSSINTLSGSISPRALKVVGTITGNPVQILIDGGSTHSFIQPSVVERLSLNTAPVTPFRVYVGNGESLPCRLMCESVGLEIQSYSFSVDLYVLQIHGPDIVLGIQWLQGLGKIGHDYGALTMEFRAGDRIITFRGDGPANRRISYNAMQALIHSEELVSGFELEFQALSADQDRPTAGEFPADIPAPFGQFLRAIVQSSSNPLHYAQPLPTILHQICTENDTDPDLVELHAAASTGTLPAPYIIHDGVLYYHHRICLGKNSALKSPILTEFHASPSAGHPGVERTFRRVAGVFFWPHMRRDVRAFVEACSTSTPSISTLPSEFHEGAPLSVPQRAVDTRKVLVQGALQEQWLVVWSDGSLVDATWEPVDYLKTQYPDLVLEDKDALVGEADDTAQQGGELVEPNNRMGIEVPNYNNNNNPVESHNSRGFDRLPPKVSEESQVRPANVVVHAAVVQGQGERVRDLERIERRVQKEKRRFDVPNQVSGEETRPRPHFRNAPSGQRVVRTVQAHDVAEDVVKEHRTPGVSDAEEERAVGETLHSHTLREKAPEAVAVHHDAETAGRTPGEEDVAGTSEPFRHQLLDDCPENPRPPVVQARGGVRLLDIAGERPPVTGPHHHTIPIVKIRIMGVRRQKMKPREIVGLHVARRTNVGFRPVGTALNGTTGNLMPGGVHTPASALDENDPVRRPCTAFSGVPFVSRRAAVKANSALGYSAGKGTDDRGDIDCVMEEQQQHNRENYFEERERGGVFCCHTVLASSVIMDGGELAKASR</sequence>
<evidence type="ECO:0000256" key="6">
    <source>
        <dbReference type="SAM" id="MobiDB-lite"/>
    </source>
</evidence>
<feature type="domain" description="Ty3 transposon capsid-like protein" evidence="8">
    <location>
        <begin position="172"/>
        <end position="293"/>
    </location>
</feature>
<name>A0A484MCH1_9ASTE</name>
<dbReference type="SUPFAM" id="SSF50630">
    <property type="entry name" value="Acid proteases"/>
    <property type="match status" value="1"/>
</dbReference>
<dbReference type="InterPro" id="IPR045358">
    <property type="entry name" value="Ty3_capsid"/>
</dbReference>
<evidence type="ECO:0000313" key="9">
    <source>
        <dbReference type="EMBL" id="VFQ85818.1"/>
    </source>
</evidence>
<dbReference type="PANTHER" id="PTHR15503:SF22">
    <property type="entry name" value="TRANSPOSON TY3-I GAG POLYPROTEIN"/>
    <property type="match status" value="1"/>
</dbReference>
<evidence type="ECO:0000259" key="7">
    <source>
        <dbReference type="Pfam" id="PF17921"/>
    </source>
</evidence>
<evidence type="ECO:0000256" key="3">
    <source>
        <dbReference type="ARBA" id="ARBA00005784"/>
    </source>
</evidence>